<protein>
    <submittedName>
        <fullName evidence="2">Putative subtilisin-like protein</fullName>
    </submittedName>
</protein>
<feature type="domain" description="Peptidase S8/S53" evidence="1">
    <location>
        <begin position="228"/>
        <end position="379"/>
    </location>
</feature>
<dbReference type="AlphaFoldDB" id="M7SWJ3"/>
<dbReference type="InterPro" id="IPR000209">
    <property type="entry name" value="Peptidase_S8/S53_dom"/>
</dbReference>
<accession>M7SWJ3</accession>
<organism evidence="2 3">
    <name type="scientific">Eutypa lata (strain UCR-EL1)</name>
    <name type="common">Grapevine dieback disease fungus</name>
    <name type="synonym">Eutypa armeniacae</name>
    <dbReference type="NCBI Taxonomy" id="1287681"/>
    <lineage>
        <taxon>Eukaryota</taxon>
        <taxon>Fungi</taxon>
        <taxon>Dikarya</taxon>
        <taxon>Ascomycota</taxon>
        <taxon>Pezizomycotina</taxon>
        <taxon>Sordariomycetes</taxon>
        <taxon>Xylariomycetidae</taxon>
        <taxon>Xylariales</taxon>
        <taxon>Diatrypaceae</taxon>
        <taxon>Eutypa</taxon>
    </lineage>
</organism>
<dbReference type="HOGENOM" id="CLU_568617_0_0_1"/>
<evidence type="ECO:0000259" key="1">
    <source>
        <dbReference type="Pfam" id="PF00082"/>
    </source>
</evidence>
<evidence type="ECO:0000313" key="3">
    <source>
        <dbReference type="Proteomes" id="UP000012174"/>
    </source>
</evidence>
<dbReference type="EMBL" id="KB706153">
    <property type="protein sequence ID" value="EMR68913.1"/>
    <property type="molecule type" value="Genomic_DNA"/>
</dbReference>
<dbReference type="GO" id="GO:0006508">
    <property type="term" value="P:proteolysis"/>
    <property type="evidence" value="ECO:0007669"/>
    <property type="project" value="InterPro"/>
</dbReference>
<gene>
    <name evidence="2" type="ORF">UCREL1_4068</name>
</gene>
<dbReference type="KEGG" id="ela:UCREL1_4068"/>
<dbReference type="InterPro" id="IPR036852">
    <property type="entry name" value="Peptidase_S8/S53_dom_sf"/>
</dbReference>
<dbReference type="SUPFAM" id="SSF52743">
    <property type="entry name" value="Subtilisin-like"/>
    <property type="match status" value="1"/>
</dbReference>
<dbReference type="Pfam" id="PF00082">
    <property type="entry name" value="Peptidase_S8"/>
    <property type="match status" value="1"/>
</dbReference>
<name>M7SWJ3_EUTLA</name>
<dbReference type="OrthoDB" id="1896086at2759"/>
<dbReference type="GO" id="GO:0004252">
    <property type="term" value="F:serine-type endopeptidase activity"/>
    <property type="evidence" value="ECO:0007669"/>
    <property type="project" value="InterPro"/>
</dbReference>
<reference evidence="3" key="1">
    <citation type="journal article" date="2013" name="Genome Announc.">
        <title>Draft genome sequence of the grapevine dieback fungus Eutypa lata UCR-EL1.</title>
        <authorList>
            <person name="Blanco-Ulate B."/>
            <person name="Rolshausen P.E."/>
            <person name="Cantu D."/>
        </authorList>
    </citation>
    <scope>NUCLEOTIDE SEQUENCE [LARGE SCALE GENOMIC DNA]</scope>
    <source>
        <strain evidence="3">UCR-EL1</strain>
    </source>
</reference>
<proteinExistence type="predicted"/>
<keyword evidence="3" id="KW-1185">Reference proteome</keyword>
<dbReference type="Gene3D" id="3.40.50.200">
    <property type="entry name" value="Peptidase S8/S53 domain"/>
    <property type="match status" value="1"/>
</dbReference>
<dbReference type="Proteomes" id="UP000012174">
    <property type="component" value="Unassembled WGS sequence"/>
</dbReference>
<dbReference type="eggNOG" id="ENOG502T6YP">
    <property type="taxonomic scope" value="Eukaryota"/>
</dbReference>
<evidence type="ECO:0000313" key="2">
    <source>
        <dbReference type="EMBL" id="EMR68913.1"/>
    </source>
</evidence>
<sequence>MSHPAQEYARRVATDYIGFCESATESAARLFIAILHFYARDAAPSADEAEELLGPEGNATDAIRLAARELDMNFYTDPRQEAWEGFLEQVLHVQDNNEDPGSLPDNPTPAQYIERAFTGCPGADDFCQRVPWRTEALLNLARFLSQDNWTSLSTLFSFLKKYKSTYIGIDPTGIEELKSGAGSLTSGLAGFSIMSRIRLSESELGLRGKDLGQWSYIVPNRYTLDGYDRKDYTWGPETLDDISRDQGGNIVGHGTSVASLAIGQTFGMAPKANAYLIKAITTVSKRDGDNQIVEVADYSPKASLEAMHHIIEVIKDRQLQGKAVVSHSLGRYNRASGMTVTKWRAEKSVWKRQLRKLEDLGVVFIQAAGNNGYNPQNPNDQVYKTGMLMPPVLGRATNNAGLAAYFLGLEKEKFAWQPDGTKDYGRRFCQNLKNHIVDRHYRRIPMSQQYPDNPFPKMYPFPPDVPVAYNGINGKQQGVF</sequence>